<dbReference type="RefSeq" id="WP_380053984.1">
    <property type="nucleotide sequence ID" value="NZ_JBHSWB010000001.1"/>
</dbReference>
<sequence length="146" mass="15753">MRTKPAPVRPWPTCSGPIPQRCCTPARPQPDGRRGRNHPAQCRRAQHRPACSGGNGRNRSVSLCSGPPAEPAPAPDGPTYLQVGAFDRVESAQNLVQQLRDLGYAPTVNAPEGRKVTVLVGPYTGDALQRTEGRLSANGLDHFRVR</sequence>
<feature type="region of interest" description="Disordered" evidence="1">
    <location>
        <begin position="1"/>
        <end position="79"/>
    </location>
</feature>
<evidence type="ECO:0000313" key="3">
    <source>
        <dbReference type="EMBL" id="MFC6659408.1"/>
    </source>
</evidence>
<dbReference type="PROSITE" id="PS51724">
    <property type="entry name" value="SPOR"/>
    <property type="match status" value="1"/>
</dbReference>
<evidence type="ECO:0000256" key="1">
    <source>
        <dbReference type="SAM" id="MobiDB-lite"/>
    </source>
</evidence>
<dbReference type="Gene3D" id="3.30.70.1070">
    <property type="entry name" value="Sporulation related repeat"/>
    <property type="match status" value="1"/>
</dbReference>
<reference evidence="4" key="1">
    <citation type="journal article" date="2019" name="Int. J. Syst. Evol. Microbiol.">
        <title>The Global Catalogue of Microorganisms (GCM) 10K type strain sequencing project: providing services to taxonomists for standard genome sequencing and annotation.</title>
        <authorList>
            <consortium name="The Broad Institute Genomics Platform"/>
            <consortium name="The Broad Institute Genome Sequencing Center for Infectious Disease"/>
            <person name="Wu L."/>
            <person name="Ma J."/>
        </authorList>
    </citation>
    <scope>NUCLEOTIDE SEQUENCE [LARGE SCALE GENOMIC DNA]</scope>
    <source>
        <strain evidence="4">CCUG 63830</strain>
    </source>
</reference>
<dbReference type="SUPFAM" id="SSF110997">
    <property type="entry name" value="Sporulation related repeat"/>
    <property type="match status" value="1"/>
</dbReference>
<dbReference type="Proteomes" id="UP001596317">
    <property type="component" value="Unassembled WGS sequence"/>
</dbReference>
<dbReference type="InterPro" id="IPR036680">
    <property type="entry name" value="SPOR-like_sf"/>
</dbReference>
<protein>
    <submittedName>
        <fullName evidence="3">SPOR domain-containing protein</fullName>
    </submittedName>
</protein>
<comment type="caution">
    <text evidence="3">The sequence shown here is derived from an EMBL/GenBank/DDBJ whole genome shotgun (WGS) entry which is preliminary data.</text>
</comment>
<dbReference type="InterPro" id="IPR007730">
    <property type="entry name" value="SPOR-like_dom"/>
</dbReference>
<gene>
    <name evidence="3" type="ORF">ACFP90_02735</name>
</gene>
<evidence type="ECO:0000313" key="4">
    <source>
        <dbReference type="Proteomes" id="UP001596317"/>
    </source>
</evidence>
<dbReference type="EMBL" id="JBHSWB010000001">
    <property type="protein sequence ID" value="MFC6659408.1"/>
    <property type="molecule type" value="Genomic_DNA"/>
</dbReference>
<name>A0ABW1ZG13_9DEIO</name>
<accession>A0ABW1ZG13</accession>
<feature type="domain" description="SPOR" evidence="2">
    <location>
        <begin position="73"/>
        <end position="146"/>
    </location>
</feature>
<dbReference type="Pfam" id="PF05036">
    <property type="entry name" value="SPOR"/>
    <property type="match status" value="1"/>
</dbReference>
<organism evidence="3 4">
    <name type="scientific">Deinococcus multiflagellatus</name>
    <dbReference type="NCBI Taxonomy" id="1656887"/>
    <lineage>
        <taxon>Bacteria</taxon>
        <taxon>Thermotogati</taxon>
        <taxon>Deinococcota</taxon>
        <taxon>Deinococci</taxon>
        <taxon>Deinococcales</taxon>
        <taxon>Deinococcaceae</taxon>
        <taxon>Deinococcus</taxon>
    </lineage>
</organism>
<evidence type="ECO:0000259" key="2">
    <source>
        <dbReference type="PROSITE" id="PS51724"/>
    </source>
</evidence>
<proteinExistence type="predicted"/>
<keyword evidence="4" id="KW-1185">Reference proteome</keyword>